<evidence type="ECO:0000256" key="2">
    <source>
        <dbReference type="ARBA" id="ARBA00022980"/>
    </source>
</evidence>
<dbReference type="RefSeq" id="WP_072896905.1">
    <property type="nucleotide sequence ID" value="NZ_FQWZ01000004.1"/>
</dbReference>
<dbReference type="InterPro" id="IPR020574">
    <property type="entry name" value="Ribosomal_uS9_CS"/>
</dbReference>
<evidence type="ECO:0000256" key="5">
    <source>
        <dbReference type="HAMAP-Rule" id="MF_00532"/>
    </source>
</evidence>
<protein>
    <recommendedName>
        <fullName evidence="4 5">Small ribosomal subunit protein uS9</fullName>
    </recommendedName>
</protein>
<dbReference type="NCBIfam" id="NF001099">
    <property type="entry name" value="PRK00132.1"/>
    <property type="match status" value="1"/>
</dbReference>
<evidence type="ECO:0000256" key="1">
    <source>
        <dbReference type="ARBA" id="ARBA00005251"/>
    </source>
</evidence>
<dbReference type="InterPro" id="IPR020568">
    <property type="entry name" value="Ribosomal_Su5_D2-typ_SF"/>
</dbReference>
<dbReference type="GO" id="GO:0003723">
    <property type="term" value="F:RNA binding"/>
    <property type="evidence" value="ECO:0007669"/>
    <property type="project" value="TreeGrafter"/>
</dbReference>
<dbReference type="PROSITE" id="PS00360">
    <property type="entry name" value="RIBOSOMAL_S9"/>
    <property type="match status" value="1"/>
</dbReference>
<dbReference type="SUPFAM" id="SSF54211">
    <property type="entry name" value="Ribosomal protein S5 domain 2-like"/>
    <property type="match status" value="1"/>
</dbReference>
<proteinExistence type="inferred from homology"/>
<dbReference type="Pfam" id="PF00380">
    <property type="entry name" value="Ribosomal_S9"/>
    <property type="match status" value="1"/>
</dbReference>
<name>A0A1M5NXI1_9GAMM</name>
<evidence type="ECO:0000256" key="3">
    <source>
        <dbReference type="ARBA" id="ARBA00023274"/>
    </source>
</evidence>
<dbReference type="GO" id="GO:0022627">
    <property type="term" value="C:cytosolic small ribosomal subunit"/>
    <property type="evidence" value="ECO:0007669"/>
    <property type="project" value="TreeGrafter"/>
</dbReference>
<dbReference type="PANTHER" id="PTHR21569">
    <property type="entry name" value="RIBOSOMAL PROTEIN S9"/>
    <property type="match status" value="1"/>
</dbReference>
<keyword evidence="8" id="KW-1185">Reference proteome</keyword>
<keyword evidence="2 5" id="KW-0689">Ribosomal protein</keyword>
<evidence type="ECO:0000256" key="6">
    <source>
        <dbReference type="RuleBase" id="RU003815"/>
    </source>
</evidence>
<dbReference type="Gene3D" id="3.30.230.10">
    <property type="match status" value="1"/>
</dbReference>
<reference evidence="7 8" key="1">
    <citation type="submission" date="2016-11" db="EMBL/GenBank/DDBJ databases">
        <authorList>
            <person name="Jaros S."/>
            <person name="Januszkiewicz K."/>
            <person name="Wedrychowicz H."/>
        </authorList>
    </citation>
    <scope>NUCLEOTIDE SEQUENCE [LARGE SCALE GENOMIC DNA]</scope>
    <source>
        <strain evidence="7 8">CGMCC 1.7049</strain>
    </source>
</reference>
<dbReference type="OrthoDB" id="9803965at2"/>
<comment type="similarity">
    <text evidence="1 5 6">Belongs to the universal ribosomal protein uS9 family.</text>
</comment>
<dbReference type="InterPro" id="IPR023035">
    <property type="entry name" value="Ribosomal_uS9_bac/plastid"/>
</dbReference>
<dbReference type="GO" id="GO:0003735">
    <property type="term" value="F:structural constituent of ribosome"/>
    <property type="evidence" value="ECO:0007669"/>
    <property type="project" value="InterPro"/>
</dbReference>
<evidence type="ECO:0000313" key="8">
    <source>
        <dbReference type="Proteomes" id="UP000199758"/>
    </source>
</evidence>
<dbReference type="GO" id="GO:0006412">
    <property type="term" value="P:translation"/>
    <property type="evidence" value="ECO:0007669"/>
    <property type="project" value="UniProtKB-UniRule"/>
</dbReference>
<dbReference type="STRING" id="490188.SAMN04488068_1915"/>
<keyword evidence="3 5" id="KW-0687">Ribonucleoprotein</keyword>
<dbReference type="InterPro" id="IPR014721">
    <property type="entry name" value="Ribsml_uS5_D2-typ_fold_subgr"/>
</dbReference>
<organism evidence="7 8">
    <name type="scientific">Hydrocarboniphaga daqingensis</name>
    <dbReference type="NCBI Taxonomy" id="490188"/>
    <lineage>
        <taxon>Bacteria</taxon>
        <taxon>Pseudomonadati</taxon>
        <taxon>Pseudomonadota</taxon>
        <taxon>Gammaproteobacteria</taxon>
        <taxon>Nevskiales</taxon>
        <taxon>Nevskiaceae</taxon>
        <taxon>Hydrocarboniphaga</taxon>
    </lineage>
</organism>
<dbReference type="InterPro" id="IPR000754">
    <property type="entry name" value="Ribosomal_uS9"/>
</dbReference>
<evidence type="ECO:0000256" key="4">
    <source>
        <dbReference type="ARBA" id="ARBA00035259"/>
    </source>
</evidence>
<accession>A0A1M5NXI1</accession>
<dbReference type="Proteomes" id="UP000199758">
    <property type="component" value="Unassembled WGS sequence"/>
</dbReference>
<dbReference type="HAMAP" id="MF_00532_B">
    <property type="entry name" value="Ribosomal_uS9_B"/>
    <property type="match status" value="1"/>
</dbReference>
<dbReference type="PROSITE" id="PS50044">
    <property type="entry name" value="SIGMA54_3"/>
    <property type="match status" value="1"/>
</dbReference>
<evidence type="ECO:0000313" key="7">
    <source>
        <dbReference type="EMBL" id="SHG94222.1"/>
    </source>
</evidence>
<sequence length="131" mass="14661">MATTQQNYGTGRRKTAAARVFLKPGKGDITINSKTVEQYFGRETSRMLVRQPLELVDAVTRFDIYITVTGGGPSGQAGAIRHGITRALIQYDETLRKTLRDAGLVTRDAREVERKKVGLHKARRAPQYSKR</sequence>
<dbReference type="PANTHER" id="PTHR21569:SF1">
    <property type="entry name" value="SMALL RIBOSOMAL SUBUNIT PROTEIN US9M"/>
    <property type="match status" value="1"/>
</dbReference>
<dbReference type="AlphaFoldDB" id="A0A1M5NXI1"/>
<dbReference type="EMBL" id="FQWZ01000004">
    <property type="protein sequence ID" value="SHG94222.1"/>
    <property type="molecule type" value="Genomic_DNA"/>
</dbReference>
<gene>
    <name evidence="5" type="primary">rpsI</name>
    <name evidence="7" type="ORF">SAMN04488068_1915</name>
</gene>
<dbReference type="FunFam" id="3.30.230.10:FF:000001">
    <property type="entry name" value="30S ribosomal protein S9"/>
    <property type="match status" value="1"/>
</dbReference>